<dbReference type="OrthoDB" id="10004661at2759"/>
<accession>R7UYQ9</accession>
<dbReference type="InterPro" id="IPR055378">
    <property type="entry name" value="GH3_C"/>
</dbReference>
<protein>
    <recommendedName>
        <fullName evidence="6">GH3 domain-containing protein</fullName>
    </recommendedName>
</protein>
<dbReference type="PANTHER" id="PTHR31901:SF9">
    <property type="entry name" value="GH3 DOMAIN-CONTAINING PROTEIN"/>
    <property type="match status" value="1"/>
</dbReference>
<dbReference type="EMBL" id="AMQN01000855">
    <property type="status" value="NOT_ANNOTATED_CDS"/>
    <property type="molecule type" value="Genomic_DNA"/>
</dbReference>
<dbReference type="GO" id="GO:0016881">
    <property type="term" value="F:acid-amino acid ligase activity"/>
    <property type="evidence" value="ECO:0007669"/>
    <property type="project" value="TreeGrafter"/>
</dbReference>
<dbReference type="EMBL" id="KB296703">
    <property type="protein sequence ID" value="ELU11427.1"/>
    <property type="molecule type" value="Genomic_DNA"/>
</dbReference>
<reference evidence="4" key="3">
    <citation type="submission" date="2015-06" db="UniProtKB">
        <authorList>
            <consortium name="EnsemblMetazoa"/>
        </authorList>
    </citation>
    <scope>IDENTIFICATION</scope>
</reference>
<dbReference type="Pfam" id="PF23571">
    <property type="entry name" value="GH3_M"/>
    <property type="match status" value="1"/>
</dbReference>
<gene>
    <name evidence="3" type="ORF">CAPTEDRAFT_104502</name>
</gene>
<reference evidence="5" key="1">
    <citation type="submission" date="2012-12" db="EMBL/GenBank/DDBJ databases">
        <authorList>
            <person name="Hellsten U."/>
            <person name="Grimwood J."/>
            <person name="Chapman J.A."/>
            <person name="Shapiro H."/>
            <person name="Aerts A."/>
            <person name="Otillar R.P."/>
            <person name="Terry A.Y."/>
            <person name="Boore J.L."/>
            <person name="Simakov O."/>
            <person name="Marletaz F."/>
            <person name="Cho S.-J."/>
            <person name="Edsinger-Gonzales E."/>
            <person name="Havlak P."/>
            <person name="Kuo D.-H."/>
            <person name="Larsson T."/>
            <person name="Lv J."/>
            <person name="Arendt D."/>
            <person name="Savage R."/>
            <person name="Osoegawa K."/>
            <person name="de Jong P."/>
            <person name="Lindberg D.R."/>
            <person name="Seaver E.C."/>
            <person name="Weisblat D.A."/>
            <person name="Putnam N.H."/>
            <person name="Grigoriev I.V."/>
            <person name="Rokhsar D.S."/>
        </authorList>
    </citation>
    <scope>NUCLEOTIDE SEQUENCE</scope>
    <source>
        <strain evidence="5">I ESC-2004</strain>
    </source>
</reference>
<evidence type="ECO:0000313" key="4">
    <source>
        <dbReference type="EnsemblMetazoa" id="CapteP104502"/>
    </source>
</evidence>
<dbReference type="GO" id="GO:0005737">
    <property type="term" value="C:cytoplasm"/>
    <property type="evidence" value="ECO:0007669"/>
    <property type="project" value="TreeGrafter"/>
</dbReference>
<evidence type="ECO:0000313" key="3">
    <source>
        <dbReference type="EMBL" id="ELU11427.1"/>
    </source>
</evidence>
<feature type="domain" description="GH3 middle" evidence="1">
    <location>
        <begin position="207"/>
        <end position="279"/>
    </location>
</feature>
<sequence>MQQKAGLTLQRVLVLSYQSRVTETAAGLRVGPVSAHMSRYVPFMVAPREVYDITNEQAALHTHAVFGFLEKEVGHIEALMSTLVYSFWRYVEGNWEVICNDIEHGSLSTDLPAPNKQLESISRLFKPQPERANELRQLFAAGFDGISLRIWPELRFVRTLTTGGFALHAQLLSNYYMKGVKLLSLAHVASEGFIGFNISDNPDEQIYTAMPDYAFLEFIALSNTGLDQPKTQFLEELKLGGEYEVVMTTPMGLHRYRTGDIIKVVGFQEQTPIYEFQYRLGQILNIYWEKTDEAAIFESVSRALERLPRKDRVRLVDYTTTEDICMPRLASKRDGTQKHYYLFIEVEGANGEEIIMTDHEKAMFDGTLCEVSEPYSLIRQSESAAAMEVVQVKPGTFIQMKSTLILWTQNQQYKCPRVMRRPEFLKLLMDASC</sequence>
<evidence type="ECO:0008006" key="6">
    <source>
        <dbReference type="Google" id="ProtNLM"/>
    </source>
</evidence>
<evidence type="ECO:0000259" key="2">
    <source>
        <dbReference type="Pfam" id="PF23572"/>
    </source>
</evidence>
<keyword evidence="5" id="KW-1185">Reference proteome</keyword>
<evidence type="ECO:0000313" key="5">
    <source>
        <dbReference type="Proteomes" id="UP000014760"/>
    </source>
</evidence>
<evidence type="ECO:0000259" key="1">
    <source>
        <dbReference type="Pfam" id="PF23571"/>
    </source>
</evidence>
<dbReference type="InterPro" id="IPR055377">
    <property type="entry name" value="GH3_M"/>
</dbReference>
<dbReference type="AlphaFoldDB" id="R7UYQ9"/>
<dbReference type="InterPro" id="IPR004993">
    <property type="entry name" value="GH3"/>
</dbReference>
<dbReference type="Pfam" id="PF23572">
    <property type="entry name" value="GH3_C"/>
    <property type="match status" value="1"/>
</dbReference>
<organism evidence="3">
    <name type="scientific">Capitella teleta</name>
    <name type="common">Polychaete worm</name>
    <dbReference type="NCBI Taxonomy" id="283909"/>
    <lineage>
        <taxon>Eukaryota</taxon>
        <taxon>Metazoa</taxon>
        <taxon>Spiralia</taxon>
        <taxon>Lophotrochozoa</taxon>
        <taxon>Annelida</taxon>
        <taxon>Polychaeta</taxon>
        <taxon>Sedentaria</taxon>
        <taxon>Scolecida</taxon>
        <taxon>Capitellidae</taxon>
        <taxon>Capitella</taxon>
    </lineage>
</organism>
<dbReference type="Proteomes" id="UP000014760">
    <property type="component" value="Unassembled WGS sequence"/>
</dbReference>
<proteinExistence type="predicted"/>
<dbReference type="HOGENOM" id="CLU_016249_3_0_1"/>
<reference evidence="3 5" key="2">
    <citation type="journal article" date="2013" name="Nature">
        <title>Insights into bilaterian evolution from three spiralian genomes.</title>
        <authorList>
            <person name="Simakov O."/>
            <person name="Marletaz F."/>
            <person name="Cho S.J."/>
            <person name="Edsinger-Gonzales E."/>
            <person name="Havlak P."/>
            <person name="Hellsten U."/>
            <person name="Kuo D.H."/>
            <person name="Larsson T."/>
            <person name="Lv J."/>
            <person name="Arendt D."/>
            <person name="Savage R."/>
            <person name="Osoegawa K."/>
            <person name="de Jong P."/>
            <person name="Grimwood J."/>
            <person name="Chapman J.A."/>
            <person name="Shapiro H."/>
            <person name="Aerts A."/>
            <person name="Otillar R.P."/>
            <person name="Terry A.Y."/>
            <person name="Boore J.L."/>
            <person name="Grigoriev I.V."/>
            <person name="Lindberg D.R."/>
            <person name="Seaver E.C."/>
            <person name="Weisblat D.A."/>
            <person name="Putnam N.H."/>
            <person name="Rokhsar D.S."/>
        </authorList>
    </citation>
    <scope>NUCLEOTIDE SEQUENCE</scope>
    <source>
        <strain evidence="3 5">I ESC-2004</strain>
    </source>
</reference>
<name>R7UYQ9_CAPTE</name>
<dbReference type="OMA" id="TIMEECC"/>
<dbReference type="EnsemblMetazoa" id="CapteT104502">
    <property type="protein sequence ID" value="CapteP104502"/>
    <property type="gene ID" value="CapteG104502"/>
</dbReference>
<dbReference type="Pfam" id="PF03321">
    <property type="entry name" value="GH3"/>
    <property type="match status" value="1"/>
</dbReference>
<feature type="domain" description="GH3 C-terminal" evidence="2">
    <location>
        <begin position="300"/>
        <end position="422"/>
    </location>
</feature>
<dbReference type="PANTHER" id="PTHR31901">
    <property type="entry name" value="GH3 DOMAIN-CONTAINING PROTEIN"/>
    <property type="match status" value="1"/>
</dbReference>